<evidence type="ECO:0000313" key="2">
    <source>
        <dbReference type="EMBL" id="CUV53217.1"/>
    </source>
</evidence>
<name>A0A0S4WP56_RALSL</name>
<organism evidence="2">
    <name type="scientific">Ralstonia solanacearum</name>
    <name type="common">Pseudomonas solanacearum</name>
    <dbReference type="NCBI Taxonomy" id="305"/>
    <lineage>
        <taxon>Bacteria</taxon>
        <taxon>Pseudomonadati</taxon>
        <taxon>Pseudomonadota</taxon>
        <taxon>Betaproteobacteria</taxon>
        <taxon>Burkholderiales</taxon>
        <taxon>Burkholderiaceae</taxon>
        <taxon>Ralstonia</taxon>
        <taxon>Ralstonia solanacearum species complex</taxon>
    </lineage>
</organism>
<sequence>MRPPWKDTGVDVPVQPNRPIGIACGHAERGKPLQVSKASGGREMWRACGGCHAHLPVGHLVQWMRLLTTPALAQLGVTWPSSAVQKGEVTQKQRKPLKGLARPAGIEPATPAFGGQYSIH</sequence>
<dbReference type="EMBL" id="LN899820">
    <property type="protein sequence ID" value="CUV53217.1"/>
    <property type="molecule type" value="Genomic_DNA"/>
</dbReference>
<protein>
    <submittedName>
        <fullName evidence="2">Uncharacterized protein</fullName>
    </submittedName>
</protein>
<gene>
    <name evidence="2" type="ORF">RUN215_v1_100006</name>
</gene>
<proteinExistence type="predicted"/>
<dbReference type="AlphaFoldDB" id="A0A0S4WP56"/>
<accession>A0A0S4WP56</accession>
<evidence type="ECO:0000256" key="1">
    <source>
        <dbReference type="SAM" id="MobiDB-lite"/>
    </source>
</evidence>
<feature type="region of interest" description="Disordered" evidence="1">
    <location>
        <begin position="87"/>
        <end position="120"/>
    </location>
</feature>
<reference evidence="2" key="1">
    <citation type="submission" date="2015-10" db="EMBL/GenBank/DDBJ databases">
        <authorList>
            <person name="Gilbert D.G."/>
        </authorList>
    </citation>
    <scope>NUCLEOTIDE SEQUENCE</scope>
    <source>
        <strain evidence="2">Phyl III-seqv23</strain>
    </source>
</reference>